<evidence type="ECO:0000313" key="1">
    <source>
        <dbReference type="EMBL" id="KFE56684.1"/>
    </source>
</evidence>
<dbReference type="AlphaFoldDB" id="A0A085VMM1"/>
<protein>
    <submittedName>
        <fullName evidence="1">Uncharacterized protein</fullName>
    </submittedName>
</protein>
<evidence type="ECO:0000313" key="2">
    <source>
        <dbReference type="Proteomes" id="UP000028631"/>
    </source>
</evidence>
<accession>A0A085VMM1</accession>
<reference evidence="1 2" key="1">
    <citation type="submission" date="2014-07" db="EMBL/GenBank/DDBJ databases">
        <title>Draft Genome Sequences of Environmental Pseudomonas syringae strains.</title>
        <authorList>
            <person name="Baltrus D.A."/>
            <person name="Berge O."/>
            <person name="Morris C."/>
        </authorList>
    </citation>
    <scope>NUCLEOTIDE SEQUENCE [LARGE SCALE GENOMIC DNA]</scope>
    <source>
        <strain evidence="1 2">GAW0119</strain>
    </source>
</reference>
<gene>
    <name evidence="1" type="ORF">IV01_08390</name>
</gene>
<sequence>MAISAVADLVQIMVIEFSQHGVLVTGGQQNSGLVSTLPAGFGLLHQMAPRILYRFRYQAAVNTGGCGDENTLGGGLAVLAEILGFWVFMRDVWV</sequence>
<keyword evidence="2" id="KW-1185">Reference proteome</keyword>
<dbReference type="Proteomes" id="UP000028631">
    <property type="component" value="Unassembled WGS sequence"/>
</dbReference>
<organism evidence="1 2">
    <name type="scientific">Pseudomonas syringae</name>
    <dbReference type="NCBI Taxonomy" id="317"/>
    <lineage>
        <taxon>Bacteria</taxon>
        <taxon>Pseudomonadati</taxon>
        <taxon>Pseudomonadota</taxon>
        <taxon>Gammaproteobacteria</taxon>
        <taxon>Pseudomonadales</taxon>
        <taxon>Pseudomonadaceae</taxon>
        <taxon>Pseudomonas</taxon>
    </lineage>
</organism>
<comment type="caution">
    <text evidence="1">The sequence shown here is derived from an EMBL/GenBank/DDBJ whole genome shotgun (WGS) entry which is preliminary data.</text>
</comment>
<name>A0A085VMM1_PSESX</name>
<dbReference type="EMBL" id="JPQU01000025">
    <property type="protein sequence ID" value="KFE56684.1"/>
    <property type="molecule type" value="Genomic_DNA"/>
</dbReference>
<proteinExistence type="predicted"/>